<evidence type="ECO:0000313" key="11">
    <source>
        <dbReference type="EMBL" id="CAH0390809.1"/>
    </source>
</evidence>
<accession>A0A9P0AFQ7</accession>
<dbReference type="OrthoDB" id="10065037at2759"/>
<dbReference type="GO" id="GO:0005789">
    <property type="term" value="C:endoplasmic reticulum membrane"/>
    <property type="evidence" value="ECO:0007669"/>
    <property type="project" value="UniProtKB-SubCell"/>
</dbReference>
<reference evidence="11" key="1">
    <citation type="submission" date="2021-12" db="EMBL/GenBank/DDBJ databases">
        <authorList>
            <person name="King R."/>
        </authorList>
    </citation>
    <scope>NUCLEOTIDE SEQUENCE</scope>
</reference>
<keyword evidence="3" id="KW-0072">Autophagy</keyword>
<evidence type="ECO:0000256" key="7">
    <source>
        <dbReference type="SAM" id="Phobius"/>
    </source>
</evidence>
<feature type="region of interest" description="Disordered" evidence="6">
    <location>
        <begin position="559"/>
        <end position="580"/>
    </location>
</feature>
<keyword evidence="7" id="KW-0472">Membrane</keyword>
<dbReference type="Pfam" id="PF00085">
    <property type="entry name" value="Thioredoxin"/>
    <property type="match status" value="1"/>
</dbReference>
<feature type="signal peptide" evidence="8">
    <location>
        <begin position="1"/>
        <end position="18"/>
    </location>
</feature>
<evidence type="ECO:0000259" key="10">
    <source>
        <dbReference type="PROSITE" id="PS51352"/>
    </source>
</evidence>
<protein>
    <recommendedName>
        <fullName evidence="2">DnaJ homolog subfamily C member 16</fullName>
    </recommendedName>
    <alternativeName>
        <fullName evidence="5">Endoplasmic reticulum DNA J domain-containing protein 8</fullName>
    </alternativeName>
</protein>
<name>A0A9P0AFQ7_BEMTA</name>
<dbReference type="InterPro" id="IPR013766">
    <property type="entry name" value="Thioredoxin_domain"/>
</dbReference>
<feature type="chain" id="PRO_5040302734" description="DnaJ homolog subfamily C member 16" evidence="8">
    <location>
        <begin position="19"/>
        <end position="784"/>
    </location>
</feature>
<keyword evidence="12" id="KW-1185">Reference proteome</keyword>
<keyword evidence="7" id="KW-0812">Transmembrane</keyword>
<dbReference type="Gene3D" id="3.40.30.10">
    <property type="entry name" value="Glutaredoxin"/>
    <property type="match status" value="1"/>
</dbReference>
<evidence type="ECO:0000256" key="3">
    <source>
        <dbReference type="ARBA" id="ARBA00023006"/>
    </source>
</evidence>
<dbReference type="InterPro" id="IPR036869">
    <property type="entry name" value="J_dom_sf"/>
</dbReference>
<comment type="subcellular location">
    <subcellularLocation>
        <location evidence="1">Endoplasmic reticulum membrane</location>
        <topology evidence="1">Single-pass type IV membrane protein</topology>
    </subcellularLocation>
</comment>
<evidence type="ECO:0000256" key="4">
    <source>
        <dbReference type="ARBA" id="ARBA00035002"/>
    </source>
</evidence>
<dbReference type="SMART" id="SM00271">
    <property type="entry name" value="DnaJ"/>
    <property type="match status" value="1"/>
</dbReference>
<dbReference type="KEGG" id="btab:109031357"/>
<dbReference type="PRINTS" id="PR00625">
    <property type="entry name" value="JDOMAIN"/>
</dbReference>
<feature type="domain" description="J" evidence="9">
    <location>
        <begin position="21"/>
        <end position="85"/>
    </location>
</feature>
<dbReference type="SUPFAM" id="SSF52833">
    <property type="entry name" value="Thioredoxin-like"/>
    <property type="match status" value="1"/>
</dbReference>
<feature type="domain" description="Thioredoxin" evidence="10">
    <location>
        <begin position="126"/>
        <end position="232"/>
    </location>
</feature>
<feature type="transmembrane region" description="Helical" evidence="7">
    <location>
        <begin position="527"/>
        <end position="550"/>
    </location>
</feature>
<dbReference type="Proteomes" id="UP001152759">
    <property type="component" value="Chromosome 5"/>
</dbReference>
<dbReference type="PROSITE" id="PS51352">
    <property type="entry name" value="THIOREDOXIN_2"/>
    <property type="match status" value="1"/>
</dbReference>
<dbReference type="InterPro" id="IPR018253">
    <property type="entry name" value="DnaJ_domain_CS"/>
</dbReference>
<dbReference type="PROSITE" id="PS00636">
    <property type="entry name" value="DNAJ_1"/>
    <property type="match status" value="1"/>
</dbReference>
<dbReference type="PANTHER" id="PTHR44303:SF2">
    <property type="entry name" value="DNAJ HOMOLOG SUBFAMILY C MEMBER 16"/>
    <property type="match status" value="1"/>
</dbReference>
<dbReference type="InterPro" id="IPR036249">
    <property type="entry name" value="Thioredoxin-like_sf"/>
</dbReference>
<evidence type="ECO:0000256" key="5">
    <source>
        <dbReference type="ARBA" id="ARBA00035043"/>
    </source>
</evidence>
<dbReference type="GO" id="GO:0006914">
    <property type="term" value="P:autophagy"/>
    <property type="evidence" value="ECO:0007669"/>
    <property type="project" value="UniProtKB-KW"/>
</dbReference>
<evidence type="ECO:0000313" key="12">
    <source>
        <dbReference type="Proteomes" id="UP001152759"/>
    </source>
</evidence>
<dbReference type="PROSITE" id="PS50076">
    <property type="entry name" value="DNAJ_2"/>
    <property type="match status" value="1"/>
</dbReference>
<dbReference type="EMBL" id="OU963866">
    <property type="protein sequence ID" value="CAH0390809.1"/>
    <property type="molecule type" value="Genomic_DNA"/>
</dbReference>
<proteinExistence type="predicted"/>
<keyword evidence="7" id="KW-1133">Transmembrane helix</keyword>
<dbReference type="InterPro" id="IPR001623">
    <property type="entry name" value="DnaJ_domain"/>
</dbReference>
<evidence type="ECO:0000256" key="2">
    <source>
        <dbReference type="ARBA" id="ARBA00020921"/>
    </source>
</evidence>
<sequence length="784" mass="90894">MLWRSLSVFALVFTCVKSLGDPYQILNVPRTSTPQEIKRAYKQLAKEWHPDKNKDPEAEEKFVEIKQAYELLSDPERRQQFDVFGTTEEQPQRDDGRTQRFDADFFAGSGFSFKFQDRDITVFHKLTISSKIYENKMVPKSTHIPYLMLFYSDWCFSCLQIEPIWRKVIEELEPLGVGVATVHAENEQMLARRIGIRSLPSLVLLIDGRTSVFRESLYSVQKVIEFVRMKMPYKLSETITDDNVNQFLGEWAADNRVRALLFHRQATIRLRYLLQAYYHRDRVAFGFVSIQNENTKEVQERFQVATDKDTLLLFNENTDRPMASLSMIEIPVATMRDVIDANKLLLLPRLSSQAMLDTLCPVDWTSATRIKKLCVLLVSGNTPYHDPHRQSLRRFAQESRYPHDKVSFMYVFQERQSQFINALTSGEGSPDEPLLHIAVLWRRDNKHIKYEWILGGDSYSTDYNTTKERLEPVLERLLHSDSASALLHEAVITELTDEHAQNLASRVMSRILSFFDAVTSNLGKEDIFPVATVIVTICLLICVSYFLAHLMNLEESEIKKSTQNSEPKKKPTPPPATTRELKLHELRAETYNGLIRLLKPGCRTIILVVDTESRKKLIMQFHRIVWPYRKNKTLMFGYINLDRASCREWFSQILSMSLLEPRPLSINPHNCIGTVLSLNGLRKYFCIYHAKHPESRGKSEQRLNRMTKELGNGKSGAFLGFESDTDSGNSDIEAGWKVDSQDSNKYNDVIFEETLLDGLPNWLDRHFEGSTHRYYINYWPEFNT</sequence>
<dbReference type="InterPro" id="IPR052448">
    <property type="entry name" value="DnaJ_C16_autophagy_reg"/>
</dbReference>
<comment type="function">
    <text evidence="4">Plays an important role in regulating the size of autophagosomes during the formation process.</text>
</comment>
<keyword evidence="8" id="KW-0732">Signal</keyword>
<gene>
    <name evidence="11" type="ORF">BEMITA_LOCUS9501</name>
</gene>
<evidence type="ECO:0000259" key="9">
    <source>
        <dbReference type="PROSITE" id="PS50076"/>
    </source>
</evidence>
<dbReference type="AlphaFoldDB" id="A0A9P0AFQ7"/>
<evidence type="ECO:0000256" key="1">
    <source>
        <dbReference type="ARBA" id="ARBA00004163"/>
    </source>
</evidence>
<evidence type="ECO:0000256" key="8">
    <source>
        <dbReference type="SAM" id="SignalP"/>
    </source>
</evidence>
<dbReference type="SUPFAM" id="SSF46565">
    <property type="entry name" value="Chaperone J-domain"/>
    <property type="match status" value="1"/>
</dbReference>
<organism evidence="11 12">
    <name type="scientific">Bemisia tabaci</name>
    <name type="common">Sweetpotato whitefly</name>
    <name type="synonym">Aleurodes tabaci</name>
    <dbReference type="NCBI Taxonomy" id="7038"/>
    <lineage>
        <taxon>Eukaryota</taxon>
        <taxon>Metazoa</taxon>
        <taxon>Ecdysozoa</taxon>
        <taxon>Arthropoda</taxon>
        <taxon>Hexapoda</taxon>
        <taxon>Insecta</taxon>
        <taxon>Pterygota</taxon>
        <taxon>Neoptera</taxon>
        <taxon>Paraneoptera</taxon>
        <taxon>Hemiptera</taxon>
        <taxon>Sternorrhyncha</taxon>
        <taxon>Aleyrodoidea</taxon>
        <taxon>Aleyrodidae</taxon>
        <taxon>Aleyrodinae</taxon>
        <taxon>Bemisia</taxon>
    </lineage>
</organism>
<dbReference type="Pfam" id="PF00226">
    <property type="entry name" value="DnaJ"/>
    <property type="match status" value="1"/>
</dbReference>
<dbReference type="Gene3D" id="1.10.287.110">
    <property type="entry name" value="DnaJ domain"/>
    <property type="match status" value="1"/>
</dbReference>
<evidence type="ECO:0000256" key="6">
    <source>
        <dbReference type="SAM" id="MobiDB-lite"/>
    </source>
</evidence>
<dbReference type="PANTHER" id="PTHR44303">
    <property type="entry name" value="DNAJ HOMOLOG SUBFAMILY C MEMBER 16"/>
    <property type="match status" value="1"/>
</dbReference>
<dbReference type="CDD" id="cd06257">
    <property type="entry name" value="DnaJ"/>
    <property type="match status" value="1"/>
</dbReference>